<reference evidence="3" key="1">
    <citation type="journal article" date="2023" name="Commun. Biol.">
        <title>Genome analysis of Parmales, the sister group of diatoms, reveals the evolutionary specialization of diatoms from phago-mixotrophs to photoautotrophs.</title>
        <authorList>
            <person name="Ban H."/>
            <person name="Sato S."/>
            <person name="Yoshikawa S."/>
            <person name="Yamada K."/>
            <person name="Nakamura Y."/>
            <person name="Ichinomiya M."/>
            <person name="Sato N."/>
            <person name="Blanc-Mathieu R."/>
            <person name="Endo H."/>
            <person name="Kuwata A."/>
            <person name="Ogata H."/>
        </authorList>
    </citation>
    <scope>NUCLEOTIDE SEQUENCE [LARGE SCALE GENOMIC DNA]</scope>
    <source>
        <strain evidence="3">NIES 3700</strain>
    </source>
</reference>
<protein>
    <submittedName>
        <fullName evidence="2">Uncharacterized protein</fullName>
    </submittedName>
</protein>
<evidence type="ECO:0000256" key="1">
    <source>
        <dbReference type="SAM" id="MobiDB-lite"/>
    </source>
</evidence>
<evidence type="ECO:0000313" key="3">
    <source>
        <dbReference type="Proteomes" id="UP001165122"/>
    </source>
</evidence>
<sequence>MDRSDSQKPSFDFGVHDSHLNPIKDKIEAWVKNGWKQWEEEKLECFTDEFRASVPEYMIKNNGQEEEAKNDNKVAPFGEGGDIDQEEFMRVMERRGSMNL</sequence>
<dbReference type="AlphaFoldDB" id="A0A9W7E0K7"/>
<dbReference type="Proteomes" id="UP001165122">
    <property type="component" value="Unassembled WGS sequence"/>
</dbReference>
<proteinExistence type="predicted"/>
<name>A0A9W7E0K7_9STRA</name>
<organism evidence="2 3">
    <name type="scientific">Triparma laevis f. longispina</name>
    <dbReference type="NCBI Taxonomy" id="1714387"/>
    <lineage>
        <taxon>Eukaryota</taxon>
        <taxon>Sar</taxon>
        <taxon>Stramenopiles</taxon>
        <taxon>Ochrophyta</taxon>
        <taxon>Bolidophyceae</taxon>
        <taxon>Parmales</taxon>
        <taxon>Triparmaceae</taxon>
        <taxon>Triparma</taxon>
    </lineage>
</organism>
<evidence type="ECO:0000313" key="2">
    <source>
        <dbReference type="EMBL" id="GMH60920.1"/>
    </source>
</evidence>
<comment type="caution">
    <text evidence="2">The sequence shown here is derived from an EMBL/GenBank/DDBJ whole genome shotgun (WGS) entry which is preliminary data.</text>
</comment>
<dbReference type="EMBL" id="BRXW01000504">
    <property type="protein sequence ID" value="GMH60920.1"/>
    <property type="molecule type" value="Genomic_DNA"/>
</dbReference>
<gene>
    <name evidence="2" type="ORF">TrLO_g13643</name>
</gene>
<feature type="region of interest" description="Disordered" evidence="1">
    <location>
        <begin position="61"/>
        <end position="84"/>
    </location>
</feature>
<keyword evidence="3" id="KW-1185">Reference proteome</keyword>
<accession>A0A9W7E0K7</accession>